<dbReference type="PANTHER" id="PTHR30126:SF39">
    <property type="entry name" value="HTH-TYPE TRANSCRIPTIONAL REGULATOR CYSL"/>
    <property type="match status" value="1"/>
</dbReference>
<evidence type="ECO:0000313" key="7">
    <source>
        <dbReference type="Proteomes" id="UP000255425"/>
    </source>
</evidence>
<organism evidence="6 7">
    <name type="scientific">Staphylococcus saccharolyticus</name>
    <dbReference type="NCBI Taxonomy" id="33028"/>
    <lineage>
        <taxon>Bacteria</taxon>
        <taxon>Bacillati</taxon>
        <taxon>Bacillota</taxon>
        <taxon>Bacilli</taxon>
        <taxon>Bacillales</taxon>
        <taxon>Staphylococcaceae</taxon>
        <taxon>Staphylococcus</taxon>
    </lineage>
</organism>
<dbReference type="RefSeq" id="WP_115312489.1">
    <property type="nucleotide sequence ID" value="NZ_CP066042.1"/>
</dbReference>
<dbReference type="InterPro" id="IPR036390">
    <property type="entry name" value="WH_DNA-bd_sf"/>
</dbReference>
<gene>
    <name evidence="6" type="primary">cysL</name>
    <name evidence="6" type="ORF">NCTC11807_00121</name>
</gene>
<dbReference type="GO" id="GO:0000976">
    <property type="term" value="F:transcription cis-regulatory region binding"/>
    <property type="evidence" value="ECO:0007669"/>
    <property type="project" value="TreeGrafter"/>
</dbReference>
<keyword evidence="2" id="KW-0805">Transcription regulation</keyword>
<dbReference type="Proteomes" id="UP000255425">
    <property type="component" value="Unassembled WGS sequence"/>
</dbReference>
<dbReference type="Pfam" id="PF03466">
    <property type="entry name" value="LysR_substrate"/>
    <property type="match status" value="1"/>
</dbReference>
<dbReference type="GO" id="GO:0003700">
    <property type="term" value="F:DNA-binding transcription factor activity"/>
    <property type="evidence" value="ECO:0007669"/>
    <property type="project" value="InterPro"/>
</dbReference>
<evidence type="ECO:0000259" key="5">
    <source>
        <dbReference type="PROSITE" id="PS50931"/>
    </source>
</evidence>
<dbReference type="SUPFAM" id="SSF53850">
    <property type="entry name" value="Periplasmic binding protein-like II"/>
    <property type="match status" value="1"/>
</dbReference>
<protein>
    <submittedName>
        <fullName evidence="6">Bacterial regulatory helix-turn-helix, lysR family protein</fullName>
    </submittedName>
</protein>
<keyword evidence="3" id="KW-0238">DNA-binding</keyword>
<dbReference type="AlphaFoldDB" id="A0A380GYT7"/>
<dbReference type="SUPFAM" id="SSF46785">
    <property type="entry name" value="Winged helix' DNA-binding domain"/>
    <property type="match status" value="1"/>
</dbReference>
<evidence type="ECO:0000256" key="1">
    <source>
        <dbReference type="ARBA" id="ARBA00009437"/>
    </source>
</evidence>
<dbReference type="EMBL" id="UHDZ01000001">
    <property type="protein sequence ID" value="SUM67154.1"/>
    <property type="molecule type" value="Genomic_DNA"/>
</dbReference>
<keyword evidence="4" id="KW-0804">Transcription</keyword>
<evidence type="ECO:0000256" key="4">
    <source>
        <dbReference type="ARBA" id="ARBA00023163"/>
    </source>
</evidence>
<comment type="similarity">
    <text evidence="1">Belongs to the LysR transcriptional regulatory family.</text>
</comment>
<evidence type="ECO:0000256" key="3">
    <source>
        <dbReference type="ARBA" id="ARBA00023125"/>
    </source>
</evidence>
<feature type="domain" description="HTH lysR-type" evidence="5">
    <location>
        <begin position="1"/>
        <end position="56"/>
    </location>
</feature>
<evidence type="ECO:0000256" key="2">
    <source>
        <dbReference type="ARBA" id="ARBA00023015"/>
    </source>
</evidence>
<keyword evidence="7" id="KW-1185">Reference proteome</keyword>
<dbReference type="GeneID" id="63935313"/>
<dbReference type="PRINTS" id="PR00039">
    <property type="entry name" value="HTHLYSR"/>
</dbReference>
<dbReference type="PROSITE" id="PS50931">
    <property type="entry name" value="HTH_LYSR"/>
    <property type="match status" value="1"/>
</dbReference>
<dbReference type="InterPro" id="IPR036388">
    <property type="entry name" value="WH-like_DNA-bd_sf"/>
</dbReference>
<reference evidence="6 7" key="1">
    <citation type="submission" date="2018-06" db="EMBL/GenBank/DDBJ databases">
        <authorList>
            <consortium name="Pathogen Informatics"/>
            <person name="Doyle S."/>
        </authorList>
    </citation>
    <scope>NUCLEOTIDE SEQUENCE [LARGE SCALE GENOMIC DNA]</scope>
    <source>
        <strain evidence="6 7">NCTC11807</strain>
    </source>
</reference>
<dbReference type="Gene3D" id="3.40.190.290">
    <property type="match status" value="1"/>
</dbReference>
<proteinExistence type="inferred from homology"/>
<dbReference type="PANTHER" id="PTHR30126">
    <property type="entry name" value="HTH-TYPE TRANSCRIPTIONAL REGULATOR"/>
    <property type="match status" value="1"/>
</dbReference>
<sequence length="277" mass="31896">MDPYKVLIEVVKTESFTKAAGNLYTSQPSVSRDIKRLETKYDVKIFEFKSPYLSLTSEGEKLLQYALQRESIEQALWQNLKVGSQIIAGTLTLGSSYTYGEYLLSNQLTKLTQLYPDLHIHLRINNSDTVINDIKHNIIDIGIVEKEIRDNAVECQKIKEDEMVCIYKKSIEPKMDVCFVREKGSGTRFYQEVGLSQLNYNPYLIEINNIKVIKQMTQAGNGFTIISKSAIQQEDYETLVVKPLNVYRNYYLVKYIDKYVDKNIDIVIQTVLTDEIG</sequence>
<dbReference type="InterPro" id="IPR000847">
    <property type="entry name" value="LysR_HTH_N"/>
</dbReference>
<dbReference type="Pfam" id="PF00126">
    <property type="entry name" value="HTH_1"/>
    <property type="match status" value="1"/>
</dbReference>
<accession>A0A380GYT7</accession>
<name>A0A380GYT7_9STAP</name>
<dbReference type="Gene3D" id="1.10.10.10">
    <property type="entry name" value="Winged helix-like DNA-binding domain superfamily/Winged helix DNA-binding domain"/>
    <property type="match status" value="1"/>
</dbReference>
<evidence type="ECO:0000313" key="6">
    <source>
        <dbReference type="EMBL" id="SUM67154.1"/>
    </source>
</evidence>
<dbReference type="InterPro" id="IPR005119">
    <property type="entry name" value="LysR_subst-bd"/>
</dbReference>